<keyword evidence="1" id="KW-1133">Transmembrane helix</keyword>
<evidence type="ECO:0000313" key="2">
    <source>
        <dbReference type="EMBL" id="JAH69496.1"/>
    </source>
</evidence>
<proteinExistence type="predicted"/>
<feature type="transmembrane region" description="Helical" evidence="1">
    <location>
        <begin position="7"/>
        <end position="25"/>
    </location>
</feature>
<keyword evidence="1" id="KW-0472">Membrane</keyword>
<protein>
    <submittedName>
        <fullName evidence="2">Uncharacterized protein</fullName>
    </submittedName>
</protein>
<name>A0A0E9UUS1_ANGAN</name>
<accession>A0A0E9UUS1</accession>
<dbReference type="EMBL" id="GBXM01039081">
    <property type="protein sequence ID" value="JAH69496.1"/>
    <property type="molecule type" value="Transcribed_RNA"/>
</dbReference>
<evidence type="ECO:0000256" key="1">
    <source>
        <dbReference type="SAM" id="Phobius"/>
    </source>
</evidence>
<organism evidence="2">
    <name type="scientific">Anguilla anguilla</name>
    <name type="common">European freshwater eel</name>
    <name type="synonym">Muraena anguilla</name>
    <dbReference type="NCBI Taxonomy" id="7936"/>
    <lineage>
        <taxon>Eukaryota</taxon>
        <taxon>Metazoa</taxon>
        <taxon>Chordata</taxon>
        <taxon>Craniata</taxon>
        <taxon>Vertebrata</taxon>
        <taxon>Euteleostomi</taxon>
        <taxon>Actinopterygii</taxon>
        <taxon>Neopterygii</taxon>
        <taxon>Teleostei</taxon>
        <taxon>Anguilliformes</taxon>
        <taxon>Anguillidae</taxon>
        <taxon>Anguilla</taxon>
    </lineage>
</organism>
<sequence>MTSDFNFCWYIILSISLRVRFFFLMNDKSDNHIFIYLEQYI</sequence>
<keyword evidence="1" id="KW-0812">Transmembrane</keyword>
<reference evidence="2" key="2">
    <citation type="journal article" date="2015" name="Fish Shellfish Immunol.">
        <title>Early steps in the European eel (Anguilla anguilla)-Vibrio vulnificus interaction in the gills: Role of the RtxA13 toxin.</title>
        <authorList>
            <person name="Callol A."/>
            <person name="Pajuelo D."/>
            <person name="Ebbesson L."/>
            <person name="Teles M."/>
            <person name="MacKenzie S."/>
            <person name="Amaro C."/>
        </authorList>
    </citation>
    <scope>NUCLEOTIDE SEQUENCE</scope>
</reference>
<reference evidence="2" key="1">
    <citation type="submission" date="2014-11" db="EMBL/GenBank/DDBJ databases">
        <authorList>
            <person name="Amaro Gonzalez C."/>
        </authorList>
    </citation>
    <scope>NUCLEOTIDE SEQUENCE</scope>
</reference>
<dbReference type="AlphaFoldDB" id="A0A0E9UUS1"/>